<name>A0A8B8KWP9_ABRPR</name>
<gene>
    <name evidence="3" type="primary">LOC113859812</name>
</gene>
<evidence type="ECO:0000256" key="1">
    <source>
        <dbReference type="SAM" id="MobiDB-lite"/>
    </source>
</evidence>
<protein>
    <submittedName>
        <fullName evidence="3">Uncharacterized protein LOC113859812</fullName>
    </submittedName>
</protein>
<dbReference type="PANTHER" id="PTHR32108:SF9">
    <property type="entry name" value="REVERSE TRANSCRIPTASE RNASE H-LIKE DOMAIN-CONTAINING PROTEIN"/>
    <property type="match status" value="1"/>
</dbReference>
<evidence type="ECO:0000313" key="3">
    <source>
        <dbReference type="RefSeq" id="XP_027348295.1"/>
    </source>
</evidence>
<dbReference type="GeneID" id="113859812"/>
<dbReference type="KEGG" id="aprc:113859812"/>
<dbReference type="Proteomes" id="UP000694853">
    <property type="component" value="Unplaced"/>
</dbReference>
<evidence type="ECO:0000313" key="2">
    <source>
        <dbReference type="Proteomes" id="UP000694853"/>
    </source>
</evidence>
<feature type="region of interest" description="Disordered" evidence="1">
    <location>
        <begin position="53"/>
        <end position="73"/>
    </location>
</feature>
<dbReference type="AlphaFoldDB" id="A0A8B8KWP9"/>
<reference evidence="3" key="2">
    <citation type="submission" date="2025-08" db="UniProtKB">
        <authorList>
            <consortium name="RefSeq"/>
        </authorList>
    </citation>
    <scope>IDENTIFICATION</scope>
    <source>
        <tissue evidence="3">Young leaves</tissue>
    </source>
</reference>
<proteinExistence type="predicted"/>
<dbReference type="InterPro" id="IPR021109">
    <property type="entry name" value="Peptidase_aspartic_dom_sf"/>
</dbReference>
<keyword evidence="2" id="KW-1185">Reference proteome</keyword>
<accession>A0A8B8KWP9</accession>
<dbReference type="Gene3D" id="2.40.70.10">
    <property type="entry name" value="Acid Proteases"/>
    <property type="match status" value="1"/>
</dbReference>
<dbReference type="PANTHER" id="PTHR32108">
    <property type="entry name" value="DNA-DIRECTED RNA POLYMERASE SUBUNIT ALPHA"/>
    <property type="match status" value="1"/>
</dbReference>
<dbReference type="SUPFAM" id="SSF50630">
    <property type="entry name" value="Acid proteases"/>
    <property type="match status" value="1"/>
</dbReference>
<dbReference type="RefSeq" id="XP_027348295.1">
    <property type="nucleotide sequence ID" value="XM_027492494.1"/>
</dbReference>
<organism evidence="2 3">
    <name type="scientific">Abrus precatorius</name>
    <name type="common">Indian licorice</name>
    <name type="synonym">Glycine abrus</name>
    <dbReference type="NCBI Taxonomy" id="3816"/>
    <lineage>
        <taxon>Eukaryota</taxon>
        <taxon>Viridiplantae</taxon>
        <taxon>Streptophyta</taxon>
        <taxon>Embryophyta</taxon>
        <taxon>Tracheophyta</taxon>
        <taxon>Spermatophyta</taxon>
        <taxon>Magnoliopsida</taxon>
        <taxon>eudicotyledons</taxon>
        <taxon>Gunneridae</taxon>
        <taxon>Pentapetalae</taxon>
        <taxon>rosids</taxon>
        <taxon>fabids</taxon>
        <taxon>Fabales</taxon>
        <taxon>Fabaceae</taxon>
        <taxon>Papilionoideae</taxon>
        <taxon>50 kb inversion clade</taxon>
        <taxon>NPAAA clade</taxon>
        <taxon>indigoferoid/millettioid clade</taxon>
        <taxon>Abreae</taxon>
        <taxon>Abrus</taxon>
    </lineage>
</organism>
<reference evidence="2" key="1">
    <citation type="journal article" date="2019" name="Toxins">
        <title>Detection of Abrin-Like and Prepropulchellin-Like Toxin Genes and Transcripts Using Whole Genome Sequencing and Full-Length Transcript Sequencing of Abrus precatorius.</title>
        <authorList>
            <person name="Hovde B.T."/>
            <person name="Daligault H.E."/>
            <person name="Hanschen E.R."/>
            <person name="Kunde Y.A."/>
            <person name="Johnson M.B."/>
            <person name="Starkenburg S.R."/>
            <person name="Johnson S.L."/>
        </authorList>
    </citation>
    <scope>NUCLEOTIDE SEQUENCE [LARGE SCALE GENOMIC DNA]</scope>
</reference>
<dbReference type="OrthoDB" id="1736143at2759"/>
<sequence length="462" mass="52004">MPWRYDARFFVDNQKGDQTEGVSSNTLAISNIAGVGGMTRSCCIYTPEELRKEQTREMERSSKGKAKLGDSEDMNERKMLEIKKKKAVSDEEAYEFLKFIKQSEYQVVEQLNCTPTKISLLSLLLNFEPHRKILMRVLNEAHVNHDITIDKFGGIVSNIASNNYLTFTDDEVPTEGTRHNKALHISVKCQDHIIARVLIDNGSSLNVMPKMTLSKLPCDGSHMKPSAMIVRAFDGSRREVIGEIEIPIKIGPYTFQILFQVMDITPAYSCLLRRPWIHSAGVIPSTLHQKLKFIIDNKLVIVSGEDDMLVSKPSSTPYIEVAEDQALEIANATYVGEGAPIMKPQLSNASIMIAKVMLGGVCQYGYGYTPTKADKKRVIEEKKERRIARLEGREPNTKGVPIYDLQKSFYSAGFEFQDSVAVADEEEPEEEVVNLVRVCPPNSEIDNWKIIELPVVFNAYSK</sequence>
<dbReference type="CDD" id="cd00303">
    <property type="entry name" value="retropepsin_like"/>
    <property type="match status" value="1"/>
</dbReference>